<evidence type="ECO:0000256" key="10">
    <source>
        <dbReference type="ARBA" id="ARBA00022824"/>
    </source>
</evidence>
<evidence type="ECO:0000313" key="18">
    <source>
        <dbReference type="Proteomes" id="UP000663865"/>
    </source>
</evidence>
<dbReference type="EMBL" id="CAJNYV010006111">
    <property type="protein sequence ID" value="CAF3802577.1"/>
    <property type="molecule type" value="Genomic_DNA"/>
</dbReference>
<keyword evidence="12" id="KW-0443">Lipid metabolism</keyword>
<organism evidence="17 18">
    <name type="scientific">Rotaria socialis</name>
    <dbReference type="NCBI Taxonomy" id="392032"/>
    <lineage>
        <taxon>Eukaryota</taxon>
        <taxon>Metazoa</taxon>
        <taxon>Spiralia</taxon>
        <taxon>Gnathifera</taxon>
        <taxon>Rotifera</taxon>
        <taxon>Eurotatoria</taxon>
        <taxon>Bdelloidea</taxon>
        <taxon>Philodinida</taxon>
        <taxon>Philodinidae</taxon>
        <taxon>Rotaria</taxon>
    </lineage>
</organism>
<evidence type="ECO:0000256" key="9">
    <source>
        <dbReference type="ARBA" id="ARBA00022798"/>
    </source>
</evidence>
<evidence type="ECO:0000256" key="3">
    <source>
        <dbReference type="ARBA" id="ARBA00005189"/>
    </source>
</evidence>
<dbReference type="GO" id="GO:0006071">
    <property type="term" value="P:glycerol metabolic process"/>
    <property type="evidence" value="ECO:0007669"/>
    <property type="project" value="UniProtKB-KW"/>
</dbReference>
<sequence length="583" mass="66357">MTEELHTMASSPSNSESHEYVSNTTAPLLNDESQHEVYNTSSSLSSDESYREVCKPTSSLPSDQPNNKAYNTTPSPPNDEQHEEHINISSSPPNEESYGEDTNTTSPLPNDESHHETYNTMPPPPHDEVHDVANTPRSSLSNDESSEDPFDSTSSLSDDKSHNEVSNTQSKQELTNQSEQLTLTSNHRTFAPLNTPFYRRRQTLTILVWFTMPWICLYISFVLLRCHNWYIVASFIAYLTWMVFFQTFSRRGGLKQQWLRRLEWWTWFAEYFPIHLHKTCELPPDRPYLFGCHPHGIISLGAFCNFATEATGFEEKFPGINLRLLTLKANFRIPFYGLYLSMLDRPYLFGCHPHGIISLGAFCNFATEATGFEEKFPGINLRLLTLKANFRIPFYGLYLSMLGICDASKESCNYILEKSAGNSIILVLGGAKESLDARPSNEYILTLKNRKGFVKIGLANGASLVPVFSFGENDLFDQVPNPQGSKIRKIQIKIQKRLGYATPFFRGRGIFQYAVGFLPNRHAIDTYVGEPIHLPRLARDKITPEIVDKYHGEYMEALKRLFDTYKGKHGNADATIRYVNDNE</sequence>
<reference evidence="17" key="1">
    <citation type="submission" date="2021-02" db="EMBL/GenBank/DDBJ databases">
        <authorList>
            <person name="Nowell W R."/>
        </authorList>
    </citation>
    <scope>NUCLEOTIDE SEQUENCE</scope>
</reference>
<comment type="pathway">
    <text evidence="2">Glycerolipid metabolism; triacylglycerol biosynthesis.</text>
</comment>
<keyword evidence="13 16" id="KW-0472">Membrane</keyword>
<feature type="compositionally biased region" description="Polar residues" evidence="15">
    <location>
        <begin position="164"/>
        <end position="181"/>
    </location>
</feature>
<keyword evidence="14" id="KW-0012">Acyltransferase</keyword>
<comment type="similarity">
    <text evidence="4">Belongs to the diacylglycerol acyltransferase family.</text>
</comment>
<dbReference type="PANTHER" id="PTHR12317">
    <property type="entry name" value="DIACYLGLYCEROL O-ACYLTRANSFERASE"/>
    <property type="match status" value="1"/>
</dbReference>
<feature type="compositionally biased region" description="Polar residues" evidence="15">
    <location>
        <begin position="87"/>
        <end position="108"/>
    </location>
</feature>
<proteinExistence type="inferred from homology"/>
<evidence type="ECO:0000256" key="5">
    <source>
        <dbReference type="ARBA" id="ARBA00013244"/>
    </source>
</evidence>
<evidence type="ECO:0000313" key="17">
    <source>
        <dbReference type="EMBL" id="CAF3802577.1"/>
    </source>
</evidence>
<evidence type="ECO:0000256" key="6">
    <source>
        <dbReference type="ARBA" id="ARBA00022516"/>
    </source>
</evidence>
<evidence type="ECO:0000256" key="7">
    <source>
        <dbReference type="ARBA" id="ARBA00022679"/>
    </source>
</evidence>
<evidence type="ECO:0000256" key="12">
    <source>
        <dbReference type="ARBA" id="ARBA00023098"/>
    </source>
</evidence>
<keyword evidence="11 16" id="KW-1133">Transmembrane helix</keyword>
<evidence type="ECO:0000256" key="2">
    <source>
        <dbReference type="ARBA" id="ARBA00004771"/>
    </source>
</evidence>
<comment type="subcellular location">
    <subcellularLocation>
        <location evidence="1">Endoplasmic reticulum membrane</location>
        <topology evidence="1">Multi-pass membrane protein</topology>
    </subcellularLocation>
</comment>
<dbReference type="CDD" id="cd07987">
    <property type="entry name" value="LPLAT_MGAT-like"/>
    <property type="match status" value="1"/>
</dbReference>
<evidence type="ECO:0000256" key="14">
    <source>
        <dbReference type="ARBA" id="ARBA00023315"/>
    </source>
</evidence>
<evidence type="ECO:0000256" key="4">
    <source>
        <dbReference type="ARBA" id="ARBA00005420"/>
    </source>
</evidence>
<accession>A0A819BFN6</accession>
<dbReference type="GO" id="GO:0005789">
    <property type="term" value="C:endoplasmic reticulum membrane"/>
    <property type="evidence" value="ECO:0007669"/>
    <property type="project" value="UniProtKB-SubCell"/>
</dbReference>
<protein>
    <recommendedName>
        <fullName evidence="5">diacylglycerol O-acyltransferase</fullName>
        <ecNumber evidence="5">2.3.1.20</ecNumber>
    </recommendedName>
</protein>
<name>A0A819BFN6_9BILA</name>
<evidence type="ECO:0000256" key="13">
    <source>
        <dbReference type="ARBA" id="ARBA00023136"/>
    </source>
</evidence>
<dbReference type="EC" id="2.3.1.20" evidence="5"/>
<dbReference type="GO" id="GO:0004144">
    <property type="term" value="F:diacylglycerol O-acyltransferase activity"/>
    <property type="evidence" value="ECO:0007669"/>
    <property type="project" value="UniProtKB-EC"/>
</dbReference>
<keyword evidence="8 16" id="KW-0812">Transmembrane</keyword>
<comment type="pathway">
    <text evidence="3">Lipid metabolism.</text>
</comment>
<keyword evidence="7" id="KW-0808">Transferase</keyword>
<dbReference type="InterPro" id="IPR007130">
    <property type="entry name" value="DAGAT"/>
</dbReference>
<keyword evidence="6" id="KW-0444">Lipid biosynthesis</keyword>
<comment type="caution">
    <text evidence="17">The sequence shown here is derived from an EMBL/GenBank/DDBJ whole genome shotgun (WGS) entry which is preliminary data.</text>
</comment>
<keyword evidence="9" id="KW-0319">Glycerol metabolism</keyword>
<feature type="transmembrane region" description="Helical" evidence="16">
    <location>
        <begin position="229"/>
        <end position="248"/>
    </location>
</feature>
<dbReference type="Pfam" id="PF03982">
    <property type="entry name" value="DAGAT"/>
    <property type="match status" value="2"/>
</dbReference>
<dbReference type="PANTHER" id="PTHR12317:SF0">
    <property type="entry name" value="ACYLTRANSFERASE"/>
    <property type="match status" value="1"/>
</dbReference>
<feature type="compositionally biased region" description="Polar residues" evidence="15">
    <location>
        <begin position="8"/>
        <end position="27"/>
    </location>
</feature>
<evidence type="ECO:0000256" key="1">
    <source>
        <dbReference type="ARBA" id="ARBA00004477"/>
    </source>
</evidence>
<keyword evidence="10" id="KW-0256">Endoplasmic reticulum</keyword>
<evidence type="ECO:0000256" key="15">
    <source>
        <dbReference type="SAM" id="MobiDB-lite"/>
    </source>
</evidence>
<evidence type="ECO:0000256" key="11">
    <source>
        <dbReference type="ARBA" id="ARBA00022989"/>
    </source>
</evidence>
<dbReference type="AlphaFoldDB" id="A0A819BFN6"/>
<feature type="transmembrane region" description="Helical" evidence="16">
    <location>
        <begin position="204"/>
        <end position="223"/>
    </location>
</feature>
<feature type="compositionally biased region" description="Polar residues" evidence="15">
    <location>
        <begin position="56"/>
        <end position="73"/>
    </location>
</feature>
<dbReference type="GO" id="GO:0019432">
    <property type="term" value="P:triglyceride biosynthetic process"/>
    <property type="evidence" value="ECO:0007669"/>
    <property type="project" value="TreeGrafter"/>
</dbReference>
<gene>
    <name evidence="17" type="ORF">KIK155_LOCUS32523</name>
</gene>
<dbReference type="Proteomes" id="UP000663865">
    <property type="component" value="Unassembled WGS sequence"/>
</dbReference>
<feature type="region of interest" description="Disordered" evidence="15">
    <location>
        <begin position="1"/>
        <end position="181"/>
    </location>
</feature>
<evidence type="ECO:0000256" key="8">
    <source>
        <dbReference type="ARBA" id="ARBA00022692"/>
    </source>
</evidence>
<evidence type="ECO:0000256" key="16">
    <source>
        <dbReference type="SAM" id="Phobius"/>
    </source>
</evidence>